<name>A0ACA9QAA7_9GLOM</name>
<organism evidence="1 2">
    <name type="scientific">Racocetra persica</name>
    <dbReference type="NCBI Taxonomy" id="160502"/>
    <lineage>
        <taxon>Eukaryota</taxon>
        <taxon>Fungi</taxon>
        <taxon>Fungi incertae sedis</taxon>
        <taxon>Mucoromycota</taxon>
        <taxon>Glomeromycotina</taxon>
        <taxon>Glomeromycetes</taxon>
        <taxon>Diversisporales</taxon>
        <taxon>Gigasporaceae</taxon>
        <taxon>Racocetra</taxon>
    </lineage>
</organism>
<keyword evidence="2" id="KW-1185">Reference proteome</keyword>
<sequence>HIEEAAHWIMVEQTSQLNEYLGEYLENLKKIEETSQDSKKLPQSYSKL</sequence>
<accession>A0ACA9QAA7</accession>
<proteinExistence type="predicted"/>
<dbReference type="EMBL" id="CAJVQC010029522">
    <property type="protein sequence ID" value="CAG8742827.1"/>
    <property type="molecule type" value="Genomic_DNA"/>
</dbReference>
<feature type="non-terminal residue" evidence="1">
    <location>
        <position position="1"/>
    </location>
</feature>
<gene>
    <name evidence="1" type="ORF">RPERSI_LOCUS13327</name>
</gene>
<evidence type="ECO:0000313" key="2">
    <source>
        <dbReference type="Proteomes" id="UP000789920"/>
    </source>
</evidence>
<evidence type="ECO:0000313" key="1">
    <source>
        <dbReference type="EMBL" id="CAG8742827.1"/>
    </source>
</evidence>
<comment type="caution">
    <text evidence="1">The sequence shown here is derived from an EMBL/GenBank/DDBJ whole genome shotgun (WGS) entry which is preliminary data.</text>
</comment>
<dbReference type="Proteomes" id="UP000789920">
    <property type="component" value="Unassembled WGS sequence"/>
</dbReference>
<protein>
    <submittedName>
        <fullName evidence="1">31559_t:CDS:1</fullName>
    </submittedName>
</protein>
<reference evidence="1" key="1">
    <citation type="submission" date="2021-06" db="EMBL/GenBank/DDBJ databases">
        <authorList>
            <person name="Kallberg Y."/>
            <person name="Tangrot J."/>
            <person name="Rosling A."/>
        </authorList>
    </citation>
    <scope>NUCLEOTIDE SEQUENCE</scope>
    <source>
        <strain evidence="1">MA461A</strain>
    </source>
</reference>